<protein>
    <submittedName>
        <fullName evidence="1">Uncharacterized protein</fullName>
    </submittedName>
</protein>
<name>A0A2P5D086_PARAD</name>
<evidence type="ECO:0000313" key="2">
    <source>
        <dbReference type="Proteomes" id="UP000237105"/>
    </source>
</evidence>
<dbReference type="AlphaFoldDB" id="A0A2P5D086"/>
<dbReference type="Proteomes" id="UP000237105">
    <property type="component" value="Unassembled WGS sequence"/>
</dbReference>
<keyword evidence="2" id="KW-1185">Reference proteome</keyword>
<comment type="caution">
    <text evidence="1">The sequence shown here is derived from an EMBL/GenBank/DDBJ whole genome shotgun (WGS) entry which is preliminary data.</text>
</comment>
<evidence type="ECO:0000313" key="1">
    <source>
        <dbReference type="EMBL" id="PON66712.1"/>
    </source>
</evidence>
<organism evidence="1 2">
    <name type="scientific">Parasponia andersonii</name>
    <name type="common">Sponia andersonii</name>
    <dbReference type="NCBI Taxonomy" id="3476"/>
    <lineage>
        <taxon>Eukaryota</taxon>
        <taxon>Viridiplantae</taxon>
        <taxon>Streptophyta</taxon>
        <taxon>Embryophyta</taxon>
        <taxon>Tracheophyta</taxon>
        <taxon>Spermatophyta</taxon>
        <taxon>Magnoliopsida</taxon>
        <taxon>eudicotyledons</taxon>
        <taxon>Gunneridae</taxon>
        <taxon>Pentapetalae</taxon>
        <taxon>rosids</taxon>
        <taxon>fabids</taxon>
        <taxon>Rosales</taxon>
        <taxon>Cannabaceae</taxon>
        <taxon>Parasponia</taxon>
    </lineage>
</organism>
<gene>
    <name evidence="1" type="ORF">PanWU01x14_107490</name>
</gene>
<accession>A0A2P5D086</accession>
<sequence length="126" mass="14320">MIGLVCLYILSAHAPRTWQSDGVFVQEYPLFGLAITELRSSLYKPSLKAKHRRCLRYPIRPFSTELRRQALGGHQRCHWEKFRDNSTLSIRALSSLDGGLDLNLPANLEEFDYASSSLALDLRLGL</sequence>
<reference evidence="2" key="1">
    <citation type="submission" date="2016-06" db="EMBL/GenBank/DDBJ databases">
        <title>Parallel loss of symbiosis genes in relatives of nitrogen-fixing non-legume Parasponia.</title>
        <authorList>
            <person name="Van Velzen R."/>
            <person name="Holmer R."/>
            <person name="Bu F."/>
            <person name="Rutten L."/>
            <person name="Van Zeijl A."/>
            <person name="Liu W."/>
            <person name="Santuari L."/>
            <person name="Cao Q."/>
            <person name="Sharma T."/>
            <person name="Shen D."/>
            <person name="Roswanjaya Y."/>
            <person name="Wardhani T."/>
            <person name="Kalhor M.S."/>
            <person name="Jansen J."/>
            <person name="Van den Hoogen J."/>
            <person name="Gungor B."/>
            <person name="Hartog M."/>
            <person name="Hontelez J."/>
            <person name="Verver J."/>
            <person name="Yang W.-C."/>
            <person name="Schijlen E."/>
            <person name="Repin R."/>
            <person name="Schilthuizen M."/>
            <person name="Schranz E."/>
            <person name="Heidstra R."/>
            <person name="Miyata K."/>
            <person name="Fedorova E."/>
            <person name="Kohlen W."/>
            <person name="Bisseling T."/>
            <person name="Smit S."/>
            <person name="Geurts R."/>
        </authorList>
    </citation>
    <scope>NUCLEOTIDE SEQUENCE [LARGE SCALE GENOMIC DNA]</scope>
    <source>
        <strain evidence="2">cv. WU1-14</strain>
    </source>
</reference>
<dbReference type="EMBL" id="JXTB01000077">
    <property type="protein sequence ID" value="PON66712.1"/>
    <property type="molecule type" value="Genomic_DNA"/>
</dbReference>
<proteinExistence type="predicted"/>
<dbReference type="OrthoDB" id="6077919at2759"/>